<dbReference type="AlphaFoldDB" id="A0A5L8UFY3"/>
<evidence type="ECO:0000313" key="4">
    <source>
        <dbReference type="Proteomes" id="UP000535509"/>
    </source>
</evidence>
<keyword evidence="4" id="KW-1185">Reference proteome</keyword>
<protein>
    <submittedName>
        <fullName evidence="3">Adenylyl-sulfate kinase</fullName>
    </submittedName>
</protein>
<comment type="caution">
    <text evidence="3">The sequence shown here is derived from an EMBL/GenBank/DDBJ whole genome shotgun (WGS) entry which is preliminary data.</text>
</comment>
<dbReference type="OMA" id="RICEIRD"/>
<sequence length="170" mass="19545">MIIWIMGLAGSGKTTLAKELRNRLQNSIYIDGDEFREVFGSVNYDKDSRIKIAMQKARLANALSKQGFTVICTAISMFEQNYNFNRRLDEKYIEIYLKCEFEELVKRDQKGLYTGALSKQIKNVVGVDIKYDEPNADITLDSSDFSNLQANLDKILTLLKRQKSEKLQNN</sequence>
<evidence type="ECO:0000256" key="1">
    <source>
        <dbReference type="ARBA" id="ARBA00022679"/>
    </source>
</evidence>
<dbReference type="SUPFAM" id="SSF52540">
    <property type="entry name" value="P-loop containing nucleoside triphosphate hydrolases"/>
    <property type="match status" value="1"/>
</dbReference>
<dbReference type="GO" id="GO:0016301">
    <property type="term" value="F:kinase activity"/>
    <property type="evidence" value="ECO:0007669"/>
    <property type="project" value="UniProtKB-KW"/>
</dbReference>
<dbReference type="Gene3D" id="3.40.50.300">
    <property type="entry name" value="P-loop containing nucleotide triphosphate hydrolases"/>
    <property type="match status" value="1"/>
</dbReference>
<proteinExistence type="predicted"/>
<dbReference type="Pfam" id="PF01583">
    <property type="entry name" value="APS_kinase"/>
    <property type="match status" value="1"/>
</dbReference>
<feature type="domain" description="APS kinase" evidence="2">
    <location>
        <begin position="2"/>
        <end position="138"/>
    </location>
</feature>
<name>A0A5L8UFY3_CAMFE</name>
<organism evidence="3 4">
    <name type="scientific">Campylobacter fetus</name>
    <dbReference type="NCBI Taxonomy" id="196"/>
    <lineage>
        <taxon>Bacteria</taxon>
        <taxon>Pseudomonadati</taxon>
        <taxon>Campylobacterota</taxon>
        <taxon>Epsilonproteobacteria</taxon>
        <taxon>Campylobacterales</taxon>
        <taxon>Campylobacteraceae</taxon>
        <taxon>Campylobacter</taxon>
    </lineage>
</organism>
<keyword evidence="3" id="KW-0418">Kinase</keyword>
<dbReference type="InterPro" id="IPR027417">
    <property type="entry name" value="P-loop_NTPase"/>
</dbReference>
<reference evidence="3 4" key="1">
    <citation type="submission" date="2018-06" db="EMBL/GenBank/DDBJ databases">
        <authorList>
            <consortium name="PulseNet: The National Subtyping Network for Foodborne Disease Surveillance"/>
            <person name="Tarr C.L."/>
            <person name="Trees E."/>
            <person name="Katz L.S."/>
            <person name="Carleton-Romer H.A."/>
            <person name="Stroika S."/>
            <person name="Kucerova Z."/>
            <person name="Roache K.F."/>
            <person name="Sabol A.L."/>
            <person name="Besser J."/>
            <person name="Gerner-Smidt P."/>
        </authorList>
    </citation>
    <scope>NUCLEOTIDE SEQUENCE [LARGE SCALE GENOMIC DNA]</scope>
    <source>
        <strain evidence="3 4">PNUSAC001503</strain>
    </source>
</reference>
<dbReference type="GO" id="GO:0004781">
    <property type="term" value="F:sulfate adenylyltransferase (ATP) activity"/>
    <property type="evidence" value="ECO:0007669"/>
    <property type="project" value="TreeGrafter"/>
</dbReference>
<dbReference type="PANTHER" id="PTHR42700:SF1">
    <property type="entry name" value="SULFATE ADENYLYLTRANSFERASE"/>
    <property type="match status" value="1"/>
</dbReference>
<evidence type="ECO:0000313" key="3">
    <source>
        <dbReference type="EMBL" id="EAI8859531.1"/>
    </source>
</evidence>
<dbReference type="GO" id="GO:0010134">
    <property type="term" value="P:sulfate assimilation via adenylyl sulfate reduction"/>
    <property type="evidence" value="ECO:0007669"/>
    <property type="project" value="TreeGrafter"/>
</dbReference>
<dbReference type="NCBIfam" id="NF004041">
    <property type="entry name" value="PRK05541.1"/>
    <property type="match status" value="1"/>
</dbReference>
<accession>A0A5L8UFY3</accession>
<dbReference type="PRINTS" id="PR01100">
    <property type="entry name" value="SHIKIMTKNASE"/>
</dbReference>
<keyword evidence="1" id="KW-0808">Transferase</keyword>
<dbReference type="InterPro" id="IPR050512">
    <property type="entry name" value="Sulf_AdTrans/APS_kinase"/>
</dbReference>
<dbReference type="EMBL" id="AABTCC010000020">
    <property type="protein sequence ID" value="EAI8859531.1"/>
    <property type="molecule type" value="Genomic_DNA"/>
</dbReference>
<dbReference type="GO" id="GO:0019379">
    <property type="term" value="P:sulfate assimilation, phosphoadenylyl sulfate reduction by phosphoadenylyl-sulfate reductase (thioredoxin)"/>
    <property type="evidence" value="ECO:0007669"/>
    <property type="project" value="TreeGrafter"/>
</dbReference>
<dbReference type="InterPro" id="IPR059117">
    <property type="entry name" value="APS_kinase_dom"/>
</dbReference>
<gene>
    <name evidence="3" type="ORF">CX802_06805</name>
</gene>
<dbReference type="Proteomes" id="UP000535509">
    <property type="component" value="Unassembled WGS sequence"/>
</dbReference>
<evidence type="ECO:0000259" key="2">
    <source>
        <dbReference type="Pfam" id="PF01583"/>
    </source>
</evidence>
<dbReference type="PANTHER" id="PTHR42700">
    <property type="entry name" value="SULFATE ADENYLYLTRANSFERASE"/>
    <property type="match status" value="1"/>
</dbReference>
<dbReference type="GO" id="GO:0005737">
    <property type="term" value="C:cytoplasm"/>
    <property type="evidence" value="ECO:0007669"/>
    <property type="project" value="TreeGrafter"/>
</dbReference>